<keyword evidence="1" id="KW-1133">Transmembrane helix</keyword>
<sequence>MSKLFKQSLGIAIVTLSLYTFNKLYLSNHVFIRLINYYFNDILGGVLIVSYTNMVSILLHQYKLVLLKVPNIILFTLAVGLFWEYVTPLYYTKSITDLYDVLAYITGGLIYWVAVNSLR</sequence>
<dbReference type="RefSeq" id="WP_117157033.1">
    <property type="nucleotide sequence ID" value="NZ_BMLG01000027.1"/>
</dbReference>
<dbReference type="AlphaFoldDB" id="A0A917TX58"/>
<protein>
    <recommendedName>
        <fullName evidence="4">Magnesium citrate secondary transporter</fullName>
    </recommendedName>
</protein>
<proteinExistence type="predicted"/>
<keyword evidence="1" id="KW-0812">Transmembrane</keyword>
<evidence type="ECO:0000256" key="1">
    <source>
        <dbReference type="SAM" id="Phobius"/>
    </source>
</evidence>
<keyword evidence="3" id="KW-1185">Reference proteome</keyword>
<feature type="transmembrane region" description="Helical" evidence="1">
    <location>
        <begin position="98"/>
        <end position="118"/>
    </location>
</feature>
<organism evidence="2 3">
    <name type="scientific">Paraliobacillus quinghaiensis</name>
    <dbReference type="NCBI Taxonomy" id="470815"/>
    <lineage>
        <taxon>Bacteria</taxon>
        <taxon>Bacillati</taxon>
        <taxon>Bacillota</taxon>
        <taxon>Bacilli</taxon>
        <taxon>Bacillales</taxon>
        <taxon>Bacillaceae</taxon>
        <taxon>Paraliobacillus</taxon>
    </lineage>
</organism>
<dbReference type="Proteomes" id="UP000618460">
    <property type="component" value="Unassembled WGS sequence"/>
</dbReference>
<evidence type="ECO:0000313" key="3">
    <source>
        <dbReference type="Proteomes" id="UP000618460"/>
    </source>
</evidence>
<reference evidence="2" key="2">
    <citation type="submission" date="2020-09" db="EMBL/GenBank/DDBJ databases">
        <authorList>
            <person name="Sun Q."/>
            <person name="Zhou Y."/>
        </authorList>
    </citation>
    <scope>NUCLEOTIDE SEQUENCE</scope>
    <source>
        <strain evidence="2">CGMCC 1.6333</strain>
    </source>
</reference>
<name>A0A917TX58_9BACI</name>
<evidence type="ECO:0000313" key="2">
    <source>
        <dbReference type="EMBL" id="GGM41924.1"/>
    </source>
</evidence>
<keyword evidence="1" id="KW-0472">Membrane</keyword>
<dbReference type="EMBL" id="BMLG01000027">
    <property type="protein sequence ID" value="GGM41924.1"/>
    <property type="molecule type" value="Genomic_DNA"/>
</dbReference>
<accession>A0A917TX58</accession>
<evidence type="ECO:0008006" key="4">
    <source>
        <dbReference type="Google" id="ProtNLM"/>
    </source>
</evidence>
<comment type="caution">
    <text evidence="2">The sequence shown here is derived from an EMBL/GenBank/DDBJ whole genome shotgun (WGS) entry which is preliminary data.</text>
</comment>
<gene>
    <name evidence="2" type="ORF">GCM10011351_30020</name>
</gene>
<feature type="transmembrane region" description="Helical" evidence="1">
    <location>
        <begin position="37"/>
        <end position="59"/>
    </location>
</feature>
<reference evidence="2" key="1">
    <citation type="journal article" date="2014" name="Int. J. Syst. Evol. Microbiol.">
        <title>Complete genome sequence of Corynebacterium casei LMG S-19264T (=DSM 44701T), isolated from a smear-ripened cheese.</title>
        <authorList>
            <consortium name="US DOE Joint Genome Institute (JGI-PGF)"/>
            <person name="Walter F."/>
            <person name="Albersmeier A."/>
            <person name="Kalinowski J."/>
            <person name="Ruckert C."/>
        </authorList>
    </citation>
    <scope>NUCLEOTIDE SEQUENCE</scope>
    <source>
        <strain evidence="2">CGMCC 1.6333</strain>
    </source>
</reference>
<feature type="transmembrane region" description="Helical" evidence="1">
    <location>
        <begin position="66"/>
        <end position="86"/>
    </location>
</feature>
<dbReference type="OrthoDB" id="2381855at2"/>